<accession>A0A433TTK2</accession>
<organism evidence="1 2">
    <name type="scientific">Elysia chlorotica</name>
    <name type="common">Eastern emerald elysia</name>
    <name type="synonym">Sea slug</name>
    <dbReference type="NCBI Taxonomy" id="188477"/>
    <lineage>
        <taxon>Eukaryota</taxon>
        <taxon>Metazoa</taxon>
        <taxon>Spiralia</taxon>
        <taxon>Lophotrochozoa</taxon>
        <taxon>Mollusca</taxon>
        <taxon>Gastropoda</taxon>
        <taxon>Heterobranchia</taxon>
        <taxon>Euthyneura</taxon>
        <taxon>Panpulmonata</taxon>
        <taxon>Sacoglossa</taxon>
        <taxon>Placobranchoidea</taxon>
        <taxon>Plakobranchidae</taxon>
        <taxon>Elysia</taxon>
    </lineage>
</organism>
<keyword evidence="2" id="KW-1185">Reference proteome</keyword>
<evidence type="ECO:0000313" key="2">
    <source>
        <dbReference type="Proteomes" id="UP000271974"/>
    </source>
</evidence>
<evidence type="ECO:0000313" key="1">
    <source>
        <dbReference type="EMBL" id="RUS84886.1"/>
    </source>
</evidence>
<protein>
    <submittedName>
        <fullName evidence="1">Uncharacterized protein</fullName>
    </submittedName>
</protein>
<gene>
    <name evidence="1" type="ORF">EGW08_007355</name>
</gene>
<reference evidence="1 2" key="1">
    <citation type="submission" date="2019-01" db="EMBL/GenBank/DDBJ databases">
        <title>A draft genome assembly of the solar-powered sea slug Elysia chlorotica.</title>
        <authorList>
            <person name="Cai H."/>
            <person name="Li Q."/>
            <person name="Fang X."/>
            <person name="Li J."/>
            <person name="Curtis N.E."/>
            <person name="Altenburger A."/>
            <person name="Shibata T."/>
            <person name="Feng M."/>
            <person name="Maeda T."/>
            <person name="Schwartz J.A."/>
            <person name="Shigenobu S."/>
            <person name="Lundholm N."/>
            <person name="Nishiyama T."/>
            <person name="Yang H."/>
            <person name="Hasebe M."/>
            <person name="Li S."/>
            <person name="Pierce S.K."/>
            <person name="Wang J."/>
        </authorList>
    </citation>
    <scope>NUCLEOTIDE SEQUENCE [LARGE SCALE GENOMIC DNA]</scope>
    <source>
        <strain evidence="1">EC2010</strain>
        <tissue evidence="1">Whole organism of an adult</tissue>
    </source>
</reference>
<dbReference type="AlphaFoldDB" id="A0A433TTK2"/>
<name>A0A433TTK2_ELYCH</name>
<dbReference type="Proteomes" id="UP000271974">
    <property type="component" value="Unassembled WGS sequence"/>
</dbReference>
<dbReference type="EMBL" id="RQTK01000190">
    <property type="protein sequence ID" value="RUS84886.1"/>
    <property type="molecule type" value="Genomic_DNA"/>
</dbReference>
<comment type="caution">
    <text evidence="1">The sequence shown here is derived from an EMBL/GenBank/DDBJ whole genome shotgun (WGS) entry which is preliminary data.</text>
</comment>
<proteinExistence type="predicted"/>
<sequence>MGSREVRAGVMRRGDEDDRFRPKIKGQVCIFSGKCMGSREVMAGVRVKDDRYRPKIKGQAIIFSGKVLGSRENMPGSRSVTRTERVDLNWSRLSPKQVDSSNVFRGLENDDGRCRPKLGDWWV</sequence>